<dbReference type="EC" id="4.1.2.25" evidence="6"/>
<evidence type="ECO:0000256" key="6">
    <source>
        <dbReference type="RuleBase" id="RU362079"/>
    </source>
</evidence>
<comment type="function">
    <text evidence="6">Catalyzes the conversion of 7,8-dihydroneopterin to 6-hydroxymethyl-7,8-dihydropterin.</text>
</comment>
<dbReference type="AlphaFoldDB" id="A4S2S0"/>
<dbReference type="InterPro" id="IPR043133">
    <property type="entry name" value="GTP-CH-I_C/QueF"/>
</dbReference>
<dbReference type="InterPro" id="IPR006156">
    <property type="entry name" value="Dihydroneopterin_aldolase"/>
</dbReference>
<dbReference type="NCBIfam" id="TIGR00526">
    <property type="entry name" value="folB_dom"/>
    <property type="match status" value="1"/>
</dbReference>
<dbReference type="Gene3D" id="3.30.1130.10">
    <property type="match status" value="1"/>
</dbReference>
<accession>A4S2S0</accession>
<evidence type="ECO:0000256" key="5">
    <source>
        <dbReference type="ARBA" id="ARBA00023239"/>
    </source>
</evidence>
<comment type="catalytic activity">
    <reaction evidence="1 6">
        <text>7,8-dihydroneopterin = 6-hydroxymethyl-7,8-dihydropterin + glycolaldehyde</text>
        <dbReference type="Rhea" id="RHEA:10540"/>
        <dbReference type="ChEBI" id="CHEBI:17001"/>
        <dbReference type="ChEBI" id="CHEBI:17071"/>
        <dbReference type="ChEBI" id="CHEBI:44841"/>
        <dbReference type="EC" id="4.1.2.25"/>
    </reaction>
</comment>
<dbReference type="STRING" id="436017.A4S2S0"/>
<dbReference type="SUPFAM" id="SSF55620">
    <property type="entry name" value="Tetrahydrobiopterin biosynthesis enzymes-like"/>
    <property type="match status" value="1"/>
</dbReference>
<dbReference type="OrthoDB" id="1863886at2759"/>
<keyword evidence="4 6" id="KW-0289">Folate biosynthesis</keyword>
<dbReference type="GeneID" id="5003789"/>
<dbReference type="GO" id="GO:0046654">
    <property type="term" value="P:tetrahydrofolate biosynthetic process"/>
    <property type="evidence" value="ECO:0007669"/>
    <property type="project" value="UniProtKB-UniRule"/>
</dbReference>
<dbReference type="GO" id="GO:0046656">
    <property type="term" value="P:folic acid biosynthetic process"/>
    <property type="evidence" value="ECO:0007669"/>
    <property type="project" value="UniProtKB-UniRule"/>
</dbReference>
<evidence type="ECO:0000313" key="8">
    <source>
        <dbReference type="EMBL" id="ABO97876.1"/>
    </source>
</evidence>
<dbReference type="eggNOG" id="ENOG502RZV8">
    <property type="taxonomic scope" value="Eukaryota"/>
</dbReference>
<evidence type="ECO:0000256" key="2">
    <source>
        <dbReference type="ARBA" id="ARBA00005013"/>
    </source>
</evidence>
<keyword evidence="9" id="KW-1185">Reference proteome</keyword>
<dbReference type="SMART" id="SM00905">
    <property type="entry name" value="FolB"/>
    <property type="match status" value="1"/>
</dbReference>
<dbReference type="PANTHER" id="PTHR42844">
    <property type="entry name" value="DIHYDRONEOPTERIN ALDOLASE 1-RELATED"/>
    <property type="match status" value="1"/>
</dbReference>
<dbReference type="Proteomes" id="UP000001568">
    <property type="component" value="Chromosome 9"/>
</dbReference>
<evidence type="ECO:0000313" key="9">
    <source>
        <dbReference type="Proteomes" id="UP000001568"/>
    </source>
</evidence>
<dbReference type="KEGG" id="olu:OSTLU_33546"/>
<evidence type="ECO:0000256" key="4">
    <source>
        <dbReference type="ARBA" id="ARBA00022909"/>
    </source>
</evidence>
<dbReference type="GO" id="GO:0005737">
    <property type="term" value="C:cytoplasm"/>
    <property type="evidence" value="ECO:0007669"/>
    <property type="project" value="TreeGrafter"/>
</dbReference>
<dbReference type="InterPro" id="IPR006157">
    <property type="entry name" value="FolB_dom"/>
</dbReference>
<dbReference type="HOGENOM" id="CLU_112632_1_2_1"/>
<dbReference type="EMBL" id="CP000589">
    <property type="protein sequence ID" value="ABO97876.1"/>
    <property type="molecule type" value="Genomic_DNA"/>
</dbReference>
<dbReference type="Gramene" id="ABO97876">
    <property type="protein sequence ID" value="ABO97876"/>
    <property type="gene ID" value="OSTLU_33546"/>
</dbReference>
<comment type="similarity">
    <text evidence="3 6">Belongs to the DHNA family.</text>
</comment>
<dbReference type="PANTHER" id="PTHR42844:SF1">
    <property type="entry name" value="DIHYDRONEOPTERIN ALDOLASE 1-RELATED"/>
    <property type="match status" value="1"/>
</dbReference>
<proteinExistence type="inferred from homology"/>
<evidence type="ECO:0000256" key="3">
    <source>
        <dbReference type="ARBA" id="ARBA00005708"/>
    </source>
</evidence>
<dbReference type="RefSeq" id="XP_001419583.1">
    <property type="nucleotide sequence ID" value="XM_001419546.1"/>
</dbReference>
<evidence type="ECO:0000259" key="7">
    <source>
        <dbReference type="SMART" id="SM00905"/>
    </source>
</evidence>
<dbReference type="GO" id="GO:0004150">
    <property type="term" value="F:dihydroneopterin aldolase activity"/>
    <property type="evidence" value="ECO:0007669"/>
    <property type="project" value="UniProtKB-UniRule"/>
</dbReference>
<dbReference type="NCBIfam" id="TIGR00525">
    <property type="entry name" value="folB"/>
    <property type="match status" value="1"/>
</dbReference>
<feature type="domain" description="Dihydroneopterin aldolase/epimerase" evidence="7">
    <location>
        <begin position="1"/>
        <end position="110"/>
    </location>
</feature>
<organism evidence="8 9">
    <name type="scientific">Ostreococcus lucimarinus (strain CCE9901)</name>
    <dbReference type="NCBI Taxonomy" id="436017"/>
    <lineage>
        <taxon>Eukaryota</taxon>
        <taxon>Viridiplantae</taxon>
        <taxon>Chlorophyta</taxon>
        <taxon>Mamiellophyceae</taxon>
        <taxon>Mamiellales</taxon>
        <taxon>Bathycoccaceae</taxon>
        <taxon>Ostreococcus</taxon>
    </lineage>
</organism>
<comment type="pathway">
    <text evidence="2 6">Cofactor biosynthesis; tetrahydrofolate biosynthesis; 2-amino-4-hydroxy-6-hydroxymethyl-7,8-dihydropteridine diphosphate from 7,8-dihydroneopterin triphosphate: step 3/4.</text>
</comment>
<evidence type="ECO:0000256" key="1">
    <source>
        <dbReference type="ARBA" id="ARBA00001353"/>
    </source>
</evidence>
<protein>
    <recommendedName>
        <fullName evidence="6">7,8-dihydroneopterin aldolase</fullName>
        <ecNumber evidence="6">4.1.2.25</ecNumber>
    </recommendedName>
</protein>
<sequence>MEFFAKHGALAPERELGQKFTVNVELALCLRRAGASDALEDTVDYARAWALVRDVVQRGPTRVTIEAVAEDVSRTLLETFADVRACVVSVDKREVAIEGHLGSLGVRVARARDA</sequence>
<dbReference type="UniPathway" id="UPA00077">
    <property type="reaction ID" value="UER00154"/>
</dbReference>
<dbReference type="OMA" id="INPPIGG"/>
<keyword evidence="5 6" id="KW-0456">Lyase</keyword>
<dbReference type="Pfam" id="PF02152">
    <property type="entry name" value="FolB"/>
    <property type="match status" value="1"/>
</dbReference>
<name>A4S2S0_OSTLU</name>
<gene>
    <name evidence="8" type="ORF">OSTLU_33546</name>
</gene>
<reference evidence="8 9" key="1">
    <citation type="journal article" date="2007" name="Proc. Natl. Acad. Sci. U.S.A.">
        <title>The tiny eukaryote Ostreococcus provides genomic insights into the paradox of plankton speciation.</title>
        <authorList>
            <person name="Palenik B."/>
            <person name="Grimwood J."/>
            <person name="Aerts A."/>
            <person name="Rouze P."/>
            <person name="Salamov A."/>
            <person name="Putnam N."/>
            <person name="Dupont C."/>
            <person name="Jorgensen R."/>
            <person name="Derelle E."/>
            <person name="Rombauts S."/>
            <person name="Zhou K."/>
            <person name="Otillar R."/>
            <person name="Merchant S.S."/>
            <person name="Podell S."/>
            <person name="Gaasterland T."/>
            <person name="Napoli C."/>
            <person name="Gendler K."/>
            <person name="Manuell A."/>
            <person name="Tai V."/>
            <person name="Vallon O."/>
            <person name="Piganeau G."/>
            <person name="Jancek S."/>
            <person name="Heijde M."/>
            <person name="Jabbari K."/>
            <person name="Bowler C."/>
            <person name="Lohr M."/>
            <person name="Robbens S."/>
            <person name="Werner G."/>
            <person name="Dubchak I."/>
            <person name="Pazour G.J."/>
            <person name="Ren Q."/>
            <person name="Paulsen I."/>
            <person name="Delwiche C."/>
            <person name="Schmutz J."/>
            <person name="Rokhsar D."/>
            <person name="Van de Peer Y."/>
            <person name="Moreau H."/>
            <person name="Grigoriev I.V."/>
        </authorList>
    </citation>
    <scope>NUCLEOTIDE SEQUENCE [LARGE SCALE GENOMIC DNA]</scope>
    <source>
        <strain evidence="8 9">CCE9901</strain>
    </source>
</reference>